<comment type="caution">
    <text evidence="2">The sequence shown here is derived from an EMBL/GenBank/DDBJ whole genome shotgun (WGS) entry which is preliminary data.</text>
</comment>
<keyword evidence="3" id="KW-1185">Reference proteome</keyword>
<evidence type="ECO:0000313" key="2">
    <source>
        <dbReference type="EMBL" id="MBF5057566.1"/>
    </source>
</evidence>
<name>A0ABS0ATW7_9GAMM</name>
<organism evidence="2 3">
    <name type="scientific">Alloalcanivorax profundimaris</name>
    <dbReference type="NCBI Taxonomy" id="2735259"/>
    <lineage>
        <taxon>Bacteria</taxon>
        <taxon>Pseudomonadati</taxon>
        <taxon>Pseudomonadota</taxon>
        <taxon>Gammaproteobacteria</taxon>
        <taxon>Oceanospirillales</taxon>
        <taxon>Alcanivoracaceae</taxon>
        <taxon>Alloalcanivorax</taxon>
    </lineage>
</organism>
<gene>
    <name evidence="2" type="ORF">Y5W_02860</name>
</gene>
<evidence type="ECO:0000256" key="1">
    <source>
        <dbReference type="ARBA" id="ARBA00009981"/>
    </source>
</evidence>
<dbReference type="InterPro" id="IPR036165">
    <property type="entry name" value="YefM-like_sf"/>
</dbReference>
<evidence type="ECO:0000313" key="3">
    <source>
        <dbReference type="Proteomes" id="UP000662703"/>
    </source>
</evidence>
<comment type="similarity">
    <text evidence="1">Belongs to the phD/YefM antitoxin family.</text>
</comment>
<dbReference type="Gene3D" id="3.40.1620.10">
    <property type="entry name" value="YefM-like domain"/>
    <property type="match status" value="1"/>
</dbReference>
<dbReference type="EMBL" id="ARXX01000050">
    <property type="protein sequence ID" value="MBF5057566.1"/>
    <property type="molecule type" value="Genomic_DNA"/>
</dbReference>
<reference evidence="2 3" key="1">
    <citation type="submission" date="2012-09" db="EMBL/GenBank/DDBJ databases">
        <title>Genome Sequence of alkane-degrading Bacterium Alcanivorax sp. 521-1.</title>
        <authorList>
            <person name="Lai Q."/>
            <person name="Shao Z."/>
        </authorList>
    </citation>
    <scope>NUCLEOTIDE SEQUENCE [LARGE SCALE GENOMIC DNA]</scope>
    <source>
        <strain evidence="2 3">521-1</strain>
    </source>
</reference>
<proteinExistence type="inferred from homology"/>
<protein>
    <submittedName>
        <fullName evidence="2">Prevent-host-death family protein</fullName>
    </submittedName>
</protein>
<accession>A0ABS0ATW7</accession>
<dbReference type="Proteomes" id="UP000662703">
    <property type="component" value="Unassembled WGS sequence"/>
</dbReference>
<sequence length="78" mass="8750">MRVFTYSEARQNLAKLLDLARTEEVRIRRKDGSLFILRAQKQSATSPFDIPGLRTQATTEDILDAVAESRARASKGGR</sequence>
<dbReference type="SUPFAM" id="SSF143120">
    <property type="entry name" value="YefM-like"/>
    <property type="match status" value="1"/>
</dbReference>